<reference evidence="3 4" key="1">
    <citation type="submission" date="2018-08" db="EMBL/GenBank/DDBJ databases">
        <title>Bacillus jemisoniae sp. nov., Bacillus chryseoplanitiae sp. nov., Bacillus resnikiae sp. nov., and Bacillus frankliniae sp. nov., isolated from Viking spacecraft and associated surfaces.</title>
        <authorList>
            <person name="Seuylemezian A."/>
            <person name="Vaishampayan P."/>
        </authorList>
    </citation>
    <scope>NUCLEOTIDE SEQUENCE [LARGE SCALE GENOMIC DNA]</scope>
    <source>
        <strain evidence="3 4">MA001</strain>
    </source>
</reference>
<protein>
    <recommendedName>
        <fullName evidence="5">Spore cortex protein CoxA</fullName>
    </recommendedName>
</protein>
<name>A0A398B6U0_9BACI</name>
<organism evidence="3 4">
    <name type="scientific">Peribacillus asahii</name>
    <dbReference type="NCBI Taxonomy" id="228899"/>
    <lineage>
        <taxon>Bacteria</taxon>
        <taxon>Bacillati</taxon>
        <taxon>Bacillota</taxon>
        <taxon>Bacilli</taxon>
        <taxon>Bacillales</taxon>
        <taxon>Bacillaceae</taxon>
        <taxon>Peribacillus</taxon>
    </lineage>
</organism>
<evidence type="ECO:0000256" key="2">
    <source>
        <dbReference type="SAM" id="SignalP"/>
    </source>
</evidence>
<dbReference type="RefSeq" id="WP_119117481.1">
    <property type="nucleotide sequence ID" value="NZ_QWVS01000020.1"/>
</dbReference>
<dbReference type="AlphaFoldDB" id="A0A398B6U0"/>
<feature type="region of interest" description="Disordered" evidence="1">
    <location>
        <begin position="61"/>
        <end position="86"/>
    </location>
</feature>
<dbReference type="InterPro" id="IPR019076">
    <property type="entry name" value="Spore_lipoprot_YhcN/YlaJ-like"/>
</dbReference>
<evidence type="ECO:0000313" key="3">
    <source>
        <dbReference type="EMBL" id="RID85271.1"/>
    </source>
</evidence>
<keyword evidence="4" id="KW-1185">Reference proteome</keyword>
<feature type="signal peptide" evidence="2">
    <location>
        <begin position="1"/>
        <end position="26"/>
    </location>
</feature>
<dbReference type="Proteomes" id="UP000266016">
    <property type="component" value="Unassembled WGS sequence"/>
</dbReference>
<proteinExistence type="predicted"/>
<feature type="chain" id="PRO_5017197867" description="Spore cortex protein CoxA" evidence="2">
    <location>
        <begin position="27"/>
        <end position="205"/>
    </location>
</feature>
<sequence length="205" mass="23077">MRQKLSIGPLCLAVVMGLSGCNNQQATENENFLNRTGYQSTEKDQLVRNINNEVPMLDAAEDGLRNGNDSYSERDRNYHGHASKPLHAKSSYYNSYEGNLVDRINRQVNSIPNVKDTRAIVMQKDVLVTVLLDSYAQSRAIKNVIIEQVQPLVKGRTLHVTTDTGVYYRTMTLDNNLRDGGPTDGVILDADDLFDNLDIHEDHLR</sequence>
<keyword evidence="2" id="KW-0732">Signal</keyword>
<gene>
    <name evidence="3" type="ORF">D1953_12270</name>
</gene>
<dbReference type="EMBL" id="QWVS01000020">
    <property type="protein sequence ID" value="RID85271.1"/>
    <property type="molecule type" value="Genomic_DNA"/>
</dbReference>
<accession>A0A398B6U0</accession>
<evidence type="ECO:0000256" key="1">
    <source>
        <dbReference type="SAM" id="MobiDB-lite"/>
    </source>
</evidence>
<evidence type="ECO:0000313" key="4">
    <source>
        <dbReference type="Proteomes" id="UP000266016"/>
    </source>
</evidence>
<dbReference type="PROSITE" id="PS51257">
    <property type="entry name" value="PROKAR_LIPOPROTEIN"/>
    <property type="match status" value="1"/>
</dbReference>
<dbReference type="Pfam" id="PF09580">
    <property type="entry name" value="Spore_YhcN_YlaJ"/>
    <property type="match status" value="1"/>
</dbReference>
<comment type="caution">
    <text evidence="3">The sequence shown here is derived from an EMBL/GenBank/DDBJ whole genome shotgun (WGS) entry which is preliminary data.</text>
</comment>
<evidence type="ECO:0008006" key="5">
    <source>
        <dbReference type="Google" id="ProtNLM"/>
    </source>
</evidence>